<feature type="transmembrane region" description="Helical" evidence="7">
    <location>
        <begin position="333"/>
        <end position="353"/>
    </location>
</feature>
<feature type="transmembrane region" description="Helical" evidence="7">
    <location>
        <begin position="359"/>
        <end position="385"/>
    </location>
</feature>
<evidence type="ECO:0000256" key="4">
    <source>
        <dbReference type="ARBA" id="ARBA00022692"/>
    </source>
</evidence>
<feature type="transmembrane region" description="Helical" evidence="7">
    <location>
        <begin position="47"/>
        <end position="66"/>
    </location>
</feature>
<name>A0A543KFQ6_9RHOB</name>
<dbReference type="RefSeq" id="WP_142082183.1">
    <property type="nucleotide sequence ID" value="NZ_VFPT01000001.1"/>
</dbReference>
<feature type="transmembrane region" description="Helical" evidence="7">
    <location>
        <begin position="242"/>
        <end position="260"/>
    </location>
</feature>
<evidence type="ECO:0000256" key="6">
    <source>
        <dbReference type="ARBA" id="ARBA00023136"/>
    </source>
</evidence>
<dbReference type="InterPro" id="IPR010656">
    <property type="entry name" value="DctM"/>
</dbReference>
<dbReference type="PANTHER" id="PTHR33362:SF2">
    <property type="entry name" value="TRAP TRANSPORTER LARGE PERMEASE PROTEIN"/>
    <property type="match status" value="1"/>
</dbReference>
<feature type="transmembrane region" description="Helical" evidence="7">
    <location>
        <begin position="6"/>
        <end position="26"/>
    </location>
</feature>
<dbReference type="EMBL" id="VFPT01000001">
    <property type="protein sequence ID" value="TQM93904.1"/>
    <property type="molecule type" value="Genomic_DNA"/>
</dbReference>
<proteinExistence type="inferred from homology"/>
<sequence length="428" mass="44989">MAFLYIWIFLGLLVIGTPIVFVMLLAPGMTLVLEDNPRFLNLLVQRLFAGIDSFPLMALPFFILAGELMTAGGVTSRIVKFAETFVAHRKAGLGQVSVSSSIMLAGGSGSAVADASALGGVMIPGMHQAGYTKSFSAAITAASAVLASIIPPSGLMILYAFIMNVSVAAMFAASIIPGLIIGFGLMVVIAIVARFRSFPEPAARATWAETWQTGKSAFLPLLTPIILIGGIVGGIFTPTEGAAVAAFYALILGVFITREISLKQLVEVFSAAALKSAIILLLVGAAVSFASLVSLKGTPQLVSGFILNITTDPLMLFLVVVLFLLAIGTIMDAGPAILILAPILAPVMIGVGIDPIHFAVVMCITLILGLITPPLGLVLFVVSGISGERIERISWDLIPYFLFEVAVVVALVLFPELVMWLPRQLGYV</sequence>
<dbReference type="NCBIfam" id="TIGR00786">
    <property type="entry name" value="dctM"/>
    <property type="match status" value="1"/>
</dbReference>
<dbReference type="PANTHER" id="PTHR33362">
    <property type="entry name" value="SIALIC ACID TRAP TRANSPORTER PERMEASE PROTEIN SIAT-RELATED"/>
    <property type="match status" value="1"/>
</dbReference>
<keyword evidence="10" id="KW-1185">Reference proteome</keyword>
<evidence type="ECO:0000256" key="2">
    <source>
        <dbReference type="ARBA" id="ARBA00022475"/>
    </source>
</evidence>
<dbReference type="OrthoDB" id="9790209at2"/>
<evidence type="ECO:0000313" key="9">
    <source>
        <dbReference type="EMBL" id="TQM93904.1"/>
    </source>
</evidence>
<comment type="caution">
    <text evidence="9">The sequence shown here is derived from an EMBL/GenBank/DDBJ whole genome shotgun (WGS) entry which is preliminary data.</text>
</comment>
<evidence type="ECO:0000256" key="5">
    <source>
        <dbReference type="ARBA" id="ARBA00022989"/>
    </source>
</evidence>
<evidence type="ECO:0000256" key="7">
    <source>
        <dbReference type="RuleBase" id="RU369079"/>
    </source>
</evidence>
<evidence type="ECO:0000259" key="8">
    <source>
        <dbReference type="Pfam" id="PF06808"/>
    </source>
</evidence>
<keyword evidence="3 7" id="KW-0997">Cell inner membrane</keyword>
<keyword evidence="6 7" id="KW-0472">Membrane</keyword>
<keyword evidence="2" id="KW-1003">Cell membrane</keyword>
<feature type="transmembrane region" description="Helical" evidence="7">
    <location>
        <begin position="397"/>
        <end position="421"/>
    </location>
</feature>
<feature type="transmembrane region" description="Helical" evidence="7">
    <location>
        <begin position="135"/>
        <end position="162"/>
    </location>
</feature>
<keyword evidence="5 7" id="KW-1133">Transmembrane helix</keyword>
<feature type="transmembrane region" description="Helical" evidence="7">
    <location>
        <begin position="272"/>
        <end position="293"/>
    </location>
</feature>
<comment type="function">
    <text evidence="7">Part of the tripartite ATP-independent periplasmic (TRAP) transport system.</text>
</comment>
<evidence type="ECO:0000256" key="1">
    <source>
        <dbReference type="ARBA" id="ARBA00004429"/>
    </source>
</evidence>
<evidence type="ECO:0000256" key="3">
    <source>
        <dbReference type="ARBA" id="ARBA00022519"/>
    </source>
</evidence>
<dbReference type="Pfam" id="PF06808">
    <property type="entry name" value="DctM"/>
    <property type="match status" value="1"/>
</dbReference>
<dbReference type="AlphaFoldDB" id="A0A543KFQ6"/>
<protein>
    <recommendedName>
        <fullName evidence="7">TRAP transporter large permease protein</fullName>
    </recommendedName>
</protein>
<comment type="subcellular location">
    <subcellularLocation>
        <location evidence="1 7">Cell inner membrane</location>
        <topology evidence="1 7">Multi-pass membrane protein</topology>
    </subcellularLocation>
</comment>
<feature type="domain" description="TRAP C4-dicarboxylate transport system permease DctM subunit" evidence="8">
    <location>
        <begin position="7"/>
        <end position="417"/>
    </location>
</feature>
<dbReference type="Proteomes" id="UP000320582">
    <property type="component" value="Unassembled WGS sequence"/>
</dbReference>
<reference evidence="9 10" key="1">
    <citation type="submission" date="2019-06" db="EMBL/GenBank/DDBJ databases">
        <title>Genomic Encyclopedia of Archaeal and Bacterial Type Strains, Phase II (KMG-II): from individual species to whole genera.</title>
        <authorList>
            <person name="Goeker M."/>
        </authorList>
    </citation>
    <scope>NUCLEOTIDE SEQUENCE [LARGE SCALE GENOMIC DNA]</scope>
    <source>
        <strain evidence="9 10">DSM 18423</strain>
    </source>
</reference>
<feature type="transmembrane region" description="Helical" evidence="7">
    <location>
        <begin position="216"/>
        <end position="236"/>
    </location>
</feature>
<dbReference type="GO" id="GO:0022857">
    <property type="term" value="F:transmembrane transporter activity"/>
    <property type="evidence" value="ECO:0007669"/>
    <property type="project" value="UniProtKB-UniRule"/>
</dbReference>
<feature type="transmembrane region" description="Helical" evidence="7">
    <location>
        <begin position="168"/>
        <end position="195"/>
    </location>
</feature>
<comment type="subunit">
    <text evidence="7">The complex comprises the extracytoplasmic solute receptor protein and the two transmembrane proteins.</text>
</comment>
<comment type="similarity">
    <text evidence="7">Belongs to the TRAP transporter large permease family.</text>
</comment>
<dbReference type="PIRSF" id="PIRSF006066">
    <property type="entry name" value="HI0050"/>
    <property type="match status" value="1"/>
</dbReference>
<dbReference type="GO" id="GO:0005886">
    <property type="term" value="C:plasma membrane"/>
    <property type="evidence" value="ECO:0007669"/>
    <property type="project" value="UniProtKB-SubCell"/>
</dbReference>
<gene>
    <name evidence="9" type="ORF">BD293_2558</name>
</gene>
<keyword evidence="4 7" id="KW-0812">Transmembrane</keyword>
<dbReference type="InterPro" id="IPR004681">
    <property type="entry name" value="TRAP_DctM"/>
</dbReference>
<feature type="transmembrane region" description="Helical" evidence="7">
    <location>
        <begin position="305"/>
        <end position="326"/>
    </location>
</feature>
<evidence type="ECO:0000313" key="10">
    <source>
        <dbReference type="Proteomes" id="UP000320582"/>
    </source>
</evidence>
<organism evidence="9 10">
    <name type="scientific">Roseinatronobacter monicus</name>
    <dbReference type="NCBI Taxonomy" id="393481"/>
    <lineage>
        <taxon>Bacteria</taxon>
        <taxon>Pseudomonadati</taxon>
        <taxon>Pseudomonadota</taxon>
        <taxon>Alphaproteobacteria</taxon>
        <taxon>Rhodobacterales</taxon>
        <taxon>Paracoccaceae</taxon>
        <taxon>Roseinatronobacter</taxon>
    </lineage>
</organism>
<accession>A0A543KFQ6</accession>
<keyword evidence="7" id="KW-0813">Transport</keyword>